<dbReference type="OrthoDB" id="438103at2759"/>
<dbReference type="AlphaFoldDB" id="A0A812YN38"/>
<comment type="caution">
    <text evidence="1">The sequence shown here is derived from an EMBL/GenBank/DDBJ whole genome shotgun (WGS) entry which is preliminary data.</text>
</comment>
<sequence length="289" mass="32326">MDVMTQGLFLATTLHRFHCPGFGKTRDAWHQVWGNSILSWMAWGSSLETLVIVSWGVFVLQLVLFALHAMPVQPVSFACQSEKQGYLNVAGFGYVRIWHADALKDLASSNRMAMVSAGHLRLSVKRAHQELQAQPPNDTRFLHILKMELRHLLLRIVLVNLCTNCTKIEVQTTIFALGRFDSDGTLDQEGFLCITLAHLTSLQALQVIVAGLLAIRSAQEELEGVRETVRASRESKEESSEIFRLTALVWLIAFICMAIQAHSLAKLVAAFVCEDAVWNFPNRCVDIGH</sequence>
<reference evidence="1" key="1">
    <citation type="submission" date="2021-02" db="EMBL/GenBank/DDBJ databases">
        <authorList>
            <person name="Dougan E. K."/>
            <person name="Rhodes N."/>
            <person name="Thang M."/>
            <person name="Chan C."/>
        </authorList>
    </citation>
    <scope>NUCLEOTIDE SEQUENCE</scope>
</reference>
<evidence type="ECO:0000313" key="1">
    <source>
        <dbReference type="EMBL" id="CAE7783570.1"/>
    </source>
</evidence>
<gene>
    <name evidence="1" type="ORF">SNEC2469_LOCUS22976</name>
</gene>
<keyword evidence="2" id="KW-1185">Reference proteome</keyword>
<dbReference type="Proteomes" id="UP000601435">
    <property type="component" value="Unassembled WGS sequence"/>
</dbReference>
<evidence type="ECO:0000313" key="2">
    <source>
        <dbReference type="Proteomes" id="UP000601435"/>
    </source>
</evidence>
<dbReference type="EMBL" id="CAJNJA010042387">
    <property type="protein sequence ID" value="CAE7783570.1"/>
    <property type="molecule type" value="Genomic_DNA"/>
</dbReference>
<accession>A0A812YN38</accession>
<name>A0A812YN38_9DINO</name>
<protein>
    <submittedName>
        <fullName evidence="1">Uncharacterized protein</fullName>
    </submittedName>
</protein>
<organism evidence="1 2">
    <name type="scientific">Symbiodinium necroappetens</name>
    <dbReference type="NCBI Taxonomy" id="1628268"/>
    <lineage>
        <taxon>Eukaryota</taxon>
        <taxon>Sar</taxon>
        <taxon>Alveolata</taxon>
        <taxon>Dinophyceae</taxon>
        <taxon>Suessiales</taxon>
        <taxon>Symbiodiniaceae</taxon>
        <taxon>Symbiodinium</taxon>
    </lineage>
</organism>
<proteinExistence type="predicted"/>